<gene>
    <name evidence="2" type="ORF">SAMN06269250_1421</name>
</gene>
<protein>
    <submittedName>
        <fullName evidence="2">REP element-mobilizing transposase RayT</fullName>
    </submittedName>
</protein>
<evidence type="ECO:0000313" key="3">
    <source>
        <dbReference type="Proteomes" id="UP000219452"/>
    </source>
</evidence>
<proteinExistence type="predicted"/>
<dbReference type="InterPro" id="IPR036515">
    <property type="entry name" value="Transposase_17_sf"/>
</dbReference>
<evidence type="ECO:0000259" key="1">
    <source>
        <dbReference type="SMART" id="SM01321"/>
    </source>
</evidence>
<dbReference type="GO" id="GO:0006313">
    <property type="term" value="P:DNA transposition"/>
    <property type="evidence" value="ECO:0007669"/>
    <property type="project" value="InterPro"/>
</dbReference>
<feature type="domain" description="Transposase IS200-like" evidence="1">
    <location>
        <begin position="22"/>
        <end position="162"/>
    </location>
</feature>
<dbReference type="GO" id="GO:0043565">
    <property type="term" value="F:sequence-specific DNA binding"/>
    <property type="evidence" value="ECO:0007669"/>
    <property type="project" value="TreeGrafter"/>
</dbReference>
<keyword evidence="3" id="KW-1185">Reference proteome</keyword>
<accession>A0A286FB70</accession>
<dbReference type="RefSeq" id="WP_179830129.1">
    <property type="nucleotide sequence ID" value="NZ_OCNH01000001.1"/>
</dbReference>
<dbReference type="PANTHER" id="PTHR36966">
    <property type="entry name" value="REP-ASSOCIATED TYROSINE TRANSPOSASE"/>
    <property type="match status" value="1"/>
</dbReference>
<dbReference type="EMBL" id="OCNH01000001">
    <property type="protein sequence ID" value="SOD80475.1"/>
    <property type="molecule type" value="Genomic_DNA"/>
</dbReference>
<dbReference type="GO" id="GO:0004803">
    <property type="term" value="F:transposase activity"/>
    <property type="evidence" value="ECO:0007669"/>
    <property type="project" value="InterPro"/>
</dbReference>
<name>A0A286FB70_9BACT</name>
<dbReference type="AlphaFoldDB" id="A0A286FB70"/>
<sequence>MDDLYQNNYRVPSARLVEYDYGSNGMYFVTICTRKKEFFFGDVDVETARIKPTLIGQVAMDCWLSIPDFFPFVLLDAFQLMPNHVHGVLWICKPETDTPNWQPNRFGPQRQNLASILRGFKAGVKKYATMHKIDFGWQPRYYDRVVRNNNELNRIRAYIENNPAKWIDECNNPESLYM</sequence>
<dbReference type="InterPro" id="IPR002686">
    <property type="entry name" value="Transposase_17"/>
</dbReference>
<organism evidence="2 3">
    <name type="scientific">Spirosoma fluviale</name>
    <dbReference type="NCBI Taxonomy" id="1597977"/>
    <lineage>
        <taxon>Bacteria</taxon>
        <taxon>Pseudomonadati</taxon>
        <taxon>Bacteroidota</taxon>
        <taxon>Cytophagia</taxon>
        <taxon>Cytophagales</taxon>
        <taxon>Cytophagaceae</taxon>
        <taxon>Spirosoma</taxon>
    </lineage>
</organism>
<dbReference type="InterPro" id="IPR052715">
    <property type="entry name" value="RAYT_transposase"/>
</dbReference>
<reference evidence="3" key="1">
    <citation type="submission" date="2017-09" db="EMBL/GenBank/DDBJ databases">
        <authorList>
            <person name="Varghese N."/>
            <person name="Submissions S."/>
        </authorList>
    </citation>
    <scope>NUCLEOTIDE SEQUENCE [LARGE SCALE GENOMIC DNA]</scope>
    <source>
        <strain evidence="3">DSM 29961</strain>
    </source>
</reference>
<dbReference type="SUPFAM" id="SSF143422">
    <property type="entry name" value="Transposase IS200-like"/>
    <property type="match status" value="1"/>
</dbReference>
<evidence type="ECO:0000313" key="2">
    <source>
        <dbReference type="EMBL" id="SOD80475.1"/>
    </source>
</evidence>
<dbReference type="PANTHER" id="PTHR36966:SF1">
    <property type="entry name" value="REP-ASSOCIATED TYROSINE TRANSPOSASE"/>
    <property type="match status" value="1"/>
</dbReference>
<dbReference type="Gene3D" id="3.30.70.1290">
    <property type="entry name" value="Transposase IS200-like"/>
    <property type="match status" value="1"/>
</dbReference>
<dbReference type="Proteomes" id="UP000219452">
    <property type="component" value="Unassembled WGS sequence"/>
</dbReference>
<dbReference type="SMART" id="SM01321">
    <property type="entry name" value="Y1_Tnp"/>
    <property type="match status" value="1"/>
</dbReference>